<dbReference type="InterPro" id="IPR020617">
    <property type="entry name" value="Thiolase_C"/>
</dbReference>
<gene>
    <name evidence="7" type="ORF">Cyrtocomes_01012</name>
</gene>
<keyword evidence="8" id="KW-1185">Reference proteome</keyword>
<evidence type="ECO:0000256" key="1">
    <source>
        <dbReference type="ARBA" id="ARBA00010982"/>
    </source>
</evidence>
<protein>
    <submittedName>
        <fullName evidence="7">Acetyl-CoA acetyltransferase</fullName>
    </submittedName>
</protein>
<evidence type="ECO:0000313" key="7">
    <source>
        <dbReference type="EMBL" id="MDZ5762621.1"/>
    </source>
</evidence>
<evidence type="ECO:0000259" key="5">
    <source>
        <dbReference type="Pfam" id="PF00108"/>
    </source>
</evidence>
<proteinExistence type="inferred from homology"/>
<evidence type="ECO:0000259" key="6">
    <source>
        <dbReference type="Pfam" id="PF02803"/>
    </source>
</evidence>
<dbReference type="EMBL" id="JARGYT010000075">
    <property type="protein sequence ID" value="MDZ5762621.1"/>
    <property type="molecule type" value="Genomic_DNA"/>
</dbReference>
<evidence type="ECO:0000256" key="4">
    <source>
        <dbReference type="RuleBase" id="RU003557"/>
    </source>
</evidence>
<dbReference type="CDD" id="cd00751">
    <property type="entry name" value="thiolase"/>
    <property type="match status" value="1"/>
</dbReference>
<dbReference type="InterPro" id="IPR016039">
    <property type="entry name" value="Thiolase-like"/>
</dbReference>
<comment type="similarity">
    <text evidence="1 4">Belongs to the thiolase-like superfamily. Thiolase family.</text>
</comment>
<accession>A0ABU5L924</accession>
<dbReference type="NCBIfam" id="TIGR01930">
    <property type="entry name" value="AcCoA-C-Actrans"/>
    <property type="match status" value="1"/>
</dbReference>
<name>A0ABU5L924_9RICK</name>
<dbReference type="PIRSF" id="PIRSF000429">
    <property type="entry name" value="Ac-CoA_Ac_transf"/>
    <property type="match status" value="1"/>
</dbReference>
<dbReference type="Gene3D" id="3.40.47.10">
    <property type="match status" value="2"/>
</dbReference>
<feature type="domain" description="Thiolase N-terminal" evidence="5">
    <location>
        <begin position="3"/>
        <end position="252"/>
    </location>
</feature>
<evidence type="ECO:0000313" key="8">
    <source>
        <dbReference type="Proteomes" id="UP001293791"/>
    </source>
</evidence>
<dbReference type="PROSITE" id="PS00737">
    <property type="entry name" value="THIOLASE_2"/>
    <property type="match status" value="1"/>
</dbReference>
<evidence type="ECO:0000256" key="3">
    <source>
        <dbReference type="ARBA" id="ARBA00023315"/>
    </source>
</evidence>
<dbReference type="RefSeq" id="WP_322498077.1">
    <property type="nucleotide sequence ID" value="NZ_JARGYT010000075.1"/>
</dbReference>
<dbReference type="InterPro" id="IPR002155">
    <property type="entry name" value="Thiolase"/>
</dbReference>
<dbReference type="InterPro" id="IPR020613">
    <property type="entry name" value="Thiolase_CS"/>
</dbReference>
<dbReference type="SUPFAM" id="SSF53901">
    <property type="entry name" value="Thiolase-like"/>
    <property type="match status" value="2"/>
</dbReference>
<evidence type="ECO:0000256" key="2">
    <source>
        <dbReference type="ARBA" id="ARBA00022679"/>
    </source>
</evidence>
<comment type="caution">
    <text evidence="7">The sequence shown here is derived from an EMBL/GenBank/DDBJ whole genome shotgun (WGS) entry which is preliminary data.</text>
</comment>
<sequence length="383" mass="40805">MDVAIIKALRTPIGKFCGGLAKKTSWELGSEVVKNILNDTGVSPKEISEVIMGQVLLSGAGQNPARRAALSAGIPESVPAFILNQVCGSGLRAAAITILEDPTKIIIAGGQESMTNAPFAVNIRAARKMGNIDMQDLMLTDGLMDDFLGVHMGITAEGLAKKYSITRNMQDNFALESQQKASKAQKLSHFKNEIIPMQIDGNILSEDEFIRHDMDLEKLSKLRPAFIKDGGTVTAGNSSGINDGAAAVLLMSLKEAQRRKLEPMAIIRSFEQSGIEPGLMGIAPVEACRKALKKASWSVSDLGLIEASEAFAVQLICVNNEMGWDASKVNVNGGAIALGHPIGASGARILTTLLHEMHRRDVKKSIATLCIGGGMGIAMCLER</sequence>
<dbReference type="Proteomes" id="UP001293791">
    <property type="component" value="Unassembled WGS sequence"/>
</dbReference>
<dbReference type="InterPro" id="IPR020616">
    <property type="entry name" value="Thiolase_N"/>
</dbReference>
<dbReference type="PANTHER" id="PTHR18919">
    <property type="entry name" value="ACETYL-COA C-ACYLTRANSFERASE"/>
    <property type="match status" value="1"/>
</dbReference>
<reference evidence="7 8" key="1">
    <citation type="submission" date="2023-02" db="EMBL/GenBank/DDBJ databases">
        <title>Host association and intracellularity evolved multiple times independently in the Rickettsiales.</title>
        <authorList>
            <person name="Castelli M."/>
            <person name="Nardi T."/>
            <person name="Gammuto L."/>
            <person name="Bellinzona G."/>
            <person name="Sabaneyeva E."/>
            <person name="Potekhin A."/>
            <person name="Serra V."/>
            <person name="Petroni G."/>
            <person name="Sassera D."/>
        </authorList>
    </citation>
    <scope>NUCLEOTIDE SEQUENCE [LARGE SCALE GENOMIC DNA]</scope>
    <source>
        <strain evidence="7 8">BOD18</strain>
    </source>
</reference>
<keyword evidence="3 4" id="KW-0012">Acyltransferase</keyword>
<dbReference type="Pfam" id="PF02803">
    <property type="entry name" value="Thiolase_C"/>
    <property type="match status" value="1"/>
</dbReference>
<organism evidence="7 8">
    <name type="scientific">Candidatus Cyrtobacter comes</name>
    <dbReference type="NCBI Taxonomy" id="675776"/>
    <lineage>
        <taxon>Bacteria</taxon>
        <taxon>Pseudomonadati</taxon>
        <taxon>Pseudomonadota</taxon>
        <taxon>Alphaproteobacteria</taxon>
        <taxon>Rickettsiales</taxon>
        <taxon>Candidatus Midichloriaceae</taxon>
        <taxon>Candidatus Cyrtobacter</taxon>
    </lineage>
</organism>
<dbReference type="PANTHER" id="PTHR18919:SF107">
    <property type="entry name" value="ACETYL-COA ACETYLTRANSFERASE, CYTOSOLIC"/>
    <property type="match status" value="1"/>
</dbReference>
<keyword evidence="2 4" id="KW-0808">Transferase</keyword>
<dbReference type="Pfam" id="PF00108">
    <property type="entry name" value="Thiolase_N"/>
    <property type="match status" value="1"/>
</dbReference>
<feature type="domain" description="Thiolase C-terminal" evidence="6">
    <location>
        <begin position="262"/>
        <end position="383"/>
    </location>
</feature>